<evidence type="ECO:0000313" key="2">
    <source>
        <dbReference type="Proteomes" id="UP000305792"/>
    </source>
</evidence>
<dbReference type="InterPro" id="IPR052736">
    <property type="entry name" value="Stf3_sulfotransferase"/>
</dbReference>
<comment type="caution">
    <text evidence="1">The sequence shown here is derived from an EMBL/GenBank/DDBJ whole genome shotgun (WGS) entry which is preliminary data.</text>
</comment>
<keyword evidence="1" id="KW-0808">Transferase</keyword>
<gene>
    <name evidence="1" type="ORF">E9998_23140</name>
</gene>
<dbReference type="Proteomes" id="UP000305792">
    <property type="component" value="Unassembled WGS sequence"/>
</dbReference>
<dbReference type="AlphaFoldDB" id="A0A4S8P2H5"/>
<organism evidence="1 2">
    <name type="scientific">Glycomyces paridis</name>
    <dbReference type="NCBI Taxonomy" id="2126555"/>
    <lineage>
        <taxon>Bacteria</taxon>
        <taxon>Bacillati</taxon>
        <taxon>Actinomycetota</taxon>
        <taxon>Actinomycetes</taxon>
        <taxon>Glycomycetales</taxon>
        <taxon>Glycomycetaceae</taxon>
        <taxon>Glycomyces</taxon>
    </lineage>
</organism>
<sequence length="413" mass="47013">MGNSRTTLAFKAVNTGMSPMLRSRKDPAKAWAKAVERAEKIAGSRTDESDRQWIDDFRFLIGCAADVPNLSPIGWVTTMMDAQARLVNYLRIRDLHRAHPAIAEEAIERPIFVVGLPRTATTLAHQVLARSKSCRGPRLWEMVRAGLKLDPAEEAKLVKAVGKQFSATRFAPDFDHIHPVNATKPEESMFLLPHGLYHLLFHAPMPEYRKWFAARDTTVDYRYLKSALQVLQYGRPRLANGAPHRWVLKYPMDLGQMPAIRKVFPDATFVWTHRSPVTVMGSLCSLADLAQSLFVSRVDREALGVYAMELMVETVESGRAFRQRQPSAVVDVPYHRLADDPYRYVPGLYKQLGIDWTMEDDSNLVRALERPQRDRKHEYTLGAYGLDDDSVHKAFADYELMVNAQNFYSRHSV</sequence>
<dbReference type="EMBL" id="STGX01000022">
    <property type="protein sequence ID" value="THV23495.1"/>
    <property type="molecule type" value="Genomic_DNA"/>
</dbReference>
<evidence type="ECO:0000313" key="1">
    <source>
        <dbReference type="EMBL" id="THV23495.1"/>
    </source>
</evidence>
<dbReference type="PANTHER" id="PTHR36451:SF1">
    <property type="entry name" value="OMEGA-HYDROXY-BETA-DIHYDROMENAQUINONE-9 SULFOTRANSFERASE STF3"/>
    <property type="match status" value="1"/>
</dbReference>
<dbReference type="SUPFAM" id="SSF52540">
    <property type="entry name" value="P-loop containing nucleoside triphosphate hydrolases"/>
    <property type="match status" value="1"/>
</dbReference>
<dbReference type="Gene3D" id="3.40.50.300">
    <property type="entry name" value="P-loop containing nucleotide triphosphate hydrolases"/>
    <property type="match status" value="1"/>
</dbReference>
<dbReference type="OrthoDB" id="9777890at2"/>
<reference evidence="1 2" key="1">
    <citation type="journal article" date="2018" name="Int. J. Syst. Evol. Microbiol.">
        <title>Glycomyces paridis sp. nov., isolated from the medicinal plant Paris polyphylla.</title>
        <authorList>
            <person name="Fang X.M."/>
            <person name="Bai J.L."/>
            <person name="Su J."/>
            <person name="Zhao L.L."/>
            <person name="Liu H.Y."/>
            <person name="Ma B.P."/>
            <person name="Zhang Y.Q."/>
            <person name="Yu L.Y."/>
        </authorList>
    </citation>
    <scope>NUCLEOTIDE SEQUENCE [LARGE SCALE GENOMIC DNA]</scope>
    <source>
        <strain evidence="1 2">CPCC 204357</strain>
    </source>
</reference>
<dbReference type="Pfam" id="PF13469">
    <property type="entry name" value="Sulfotransfer_3"/>
    <property type="match status" value="1"/>
</dbReference>
<keyword evidence="2" id="KW-1185">Reference proteome</keyword>
<name>A0A4S8P2H5_9ACTN</name>
<proteinExistence type="predicted"/>
<protein>
    <submittedName>
        <fullName evidence="1">Sulfotransferase</fullName>
    </submittedName>
</protein>
<dbReference type="GO" id="GO:0016740">
    <property type="term" value="F:transferase activity"/>
    <property type="evidence" value="ECO:0007669"/>
    <property type="project" value="UniProtKB-KW"/>
</dbReference>
<dbReference type="InterPro" id="IPR027417">
    <property type="entry name" value="P-loop_NTPase"/>
</dbReference>
<dbReference type="PANTHER" id="PTHR36451">
    <property type="entry name" value="PAPS-DEPENDENT SULFOTRANSFERASE STF3"/>
    <property type="match status" value="1"/>
</dbReference>
<accession>A0A4S8P2H5</accession>
<dbReference type="RefSeq" id="WP_136532079.1">
    <property type="nucleotide sequence ID" value="NZ_STGX01000022.1"/>
</dbReference>